<reference evidence="3 4" key="1">
    <citation type="submission" date="2019-08" db="EMBL/GenBank/DDBJ databases">
        <title>Genome of Phaeodactylibacter luteus.</title>
        <authorList>
            <person name="Bowman J.P."/>
        </authorList>
    </citation>
    <scope>NUCLEOTIDE SEQUENCE [LARGE SCALE GENOMIC DNA]</scope>
    <source>
        <strain evidence="3 4">KCTC 42180</strain>
    </source>
</reference>
<sequence length="229" mass="25079">MKKINTAGLLAAGLFLAATLNAQSTDENGRANGAQPAPAPEQIIPLSAAQPTAPQGFSHDFDIPRMINKPQSDTYYPDDIEMMRDEIQATSHPAEIAAMLRQLNSRVEEMEGELDNLRRENRLLRQGLDRCCSAADQGLSSSDAYLVQNAPNPFREATTIQYFVPRGLGKAQLEVRDIKGDVIQTQDIEQGGRGEIELTARNWPAAGTFVYSLLIDGKAVDSKILIKVQ</sequence>
<protein>
    <recommendedName>
        <fullName evidence="5">T9SS type A sorting domain-containing protein</fullName>
    </recommendedName>
</protein>
<evidence type="ECO:0000256" key="1">
    <source>
        <dbReference type="SAM" id="Coils"/>
    </source>
</evidence>
<comment type="caution">
    <text evidence="3">The sequence shown here is derived from an EMBL/GenBank/DDBJ whole genome shotgun (WGS) entry which is preliminary data.</text>
</comment>
<feature type="signal peptide" evidence="2">
    <location>
        <begin position="1"/>
        <end position="22"/>
    </location>
</feature>
<keyword evidence="2" id="KW-0732">Signal</keyword>
<feature type="chain" id="PRO_5022785602" description="T9SS type A sorting domain-containing protein" evidence="2">
    <location>
        <begin position="23"/>
        <end position="229"/>
    </location>
</feature>
<dbReference type="AlphaFoldDB" id="A0A5C6S7B7"/>
<keyword evidence="4" id="KW-1185">Reference proteome</keyword>
<accession>A0A5C6S7B7</accession>
<keyword evidence="1" id="KW-0175">Coiled coil</keyword>
<dbReference type="Proteomes" id="UP000321580">
    <property type="component" value="Unassembled WGS sequence"/>
</dbReference>
<feature type="coiled-coil region" evidence="1">
    <location>
        <begin position="100"/>
        <end position="127"/>
    </location>
</feature>
<evidence type="ECO:0000313" key="4">
    <source>
        <dbReference type="Proteomes" id="UP000321580"/>
    </source>
</evidence>
<dbReference type="RefSeq" id="WP_147165475.1">
    <property type="nucleotide sequence ID" value="NZ_VOOR01000001.1"/>
</dbReference>
<evidence type="ECO:0000256" key="2">
    <source>
        <dbReference type="SAM" id="SignalP"/>
    </source>
</evidence>
<evidence type="ECO:0000313" key="3">
    <source>
        <dbReference type="EMBL" id="TXB70243.1"/>
    </source>
</evidence>
<dbReference type="EMBL" id="VOOR01000001">
    <property type="protein sequence ID" value="TXB70243.1"/>
    <property type="molecule type" value="Genomic_DNA"/>
</dbReference>
<dbReference type="OrthoDB" id="9808953at2"/>
<organism evidence="3 4">
    <name type="scientific">Phaeodactylibacter luteus</name>
    <dbReference type="NCBI Taxonomy" id="1564516"/>
    <lineage>
        <taxon>Bacteria</taxon>
        <taxon>Pseudomonadati</taxon>
        <taxon>Bacteroidota</taxon>
        <taxon>Saprospiria</taxon>
        <taxon>Saprospirales</taxon>
        <taxon>Haliscomenobacteraceae</taxon>
        <taxon>Phaeodactylibacter</taxon>
    </lineage>
</organism>
<proteinExistence type="predicted"/>
<gene>
    <name evidence="3" type="ORF">FRY97_00625</name>
</gene>
<evidence type="ECO:0008006" key="5">
    <source>
        <dbReference type="Google" id="ProtNLM"/>
    </source>
</evidence>
<name>A0A5C6S7B7_9BACT</name>